<evidence type="ECO:0000313" key="1">
    <source>
        <dbReference type="EMBL" id="TGD46753.1"/>
    </source>
</evidence>
<dbReference type="AlphaFoldDB" id="A0A4Z0KTF1"/>
<feature type="non-terminal residue" evidence="1">
    <location>
        <position position="1"/>
    </location>
</feature>
<accession>A0A4Z0KTF1</accession>
<evidence type="ECO:0000313" key="2">
    <source>
        <dbReference type="Proteomes" id="UP000298196"/>
    </source>
</evidence>
<protein>
    <submittedName>
        <fullName evidence="1">Sirohydrochlorin cobaltochelatase</fullName>
    </submittedName>
</protein>
<name>A0A4Z0KTF1_SALET</name>
<sequence length="44" mass="4654">NLRGHAARLPATPRLSGLGEIPAIRAMFVAHLHQALNLAVEEAA</sequence>
<dbReference type="EMBL" id="PYKI01002759">
    <property type="protein sequence ID" value="TGD46753.1"/>
    <property type="molecule type" value="Genomic_DNA"/>
</dbReference>
<reference evidence="1 2" key="1">
    <citation type="submission" date="2018-03" db="EMBL/GenBank/DDBJ databases">
        <title>Non-Typhoidal Salmonella genome sequencing and assembly.</title>
        <authorList>
            <person name="Matchawe C."/>
        </authorList>
    </citation>
    <scope>NUCLEOTIDE SEQUENCE [LARGE SCALE GENOMIC DNA]</scope>
    <source>
        <strain evidence="1 2">22sa</strain>
    </source>
</reference>
<proteinExistence type="predicted"/>
<organism evidence="1 2">
    <name type="scientific">Salmonella enterica subsp. enterica serovar Poona</name>
    <dbReference type="NCBI Taxonomy" id="436295"/>
    <lineage>
        <taxon>Bacteria</taxon>
        <taxon>Pseudomonadati</taxon>
        <taxon>Pseudomonadota</taxon>
        <taxon>Gammaproteobacteria</taxon>
        <taxon>Enterobacterales</taxon>
        <taxon>Enterobacteriaceae</taxon>
        <taxon>Salmonella</taxon>
    </lineage>
</organism>
<keyword evidence="2" id="KW-1185">Reference proteome</keyword>
<comment type="caution">
    <text evidence="1">The sequence shown here is derived from an EMBL/GenBank/DDBJ whole genome shotgun (WGS) entry which is preliminary data.</text>
</comment>
<dbReference type="Proteomes" id="UP000298196">
    <property type="component" value="Unassembled WGS sequence"/>
</dbReference>
<gene>
    <name evidence="1" type="ORF">C9F07_27525</name>
</gene>